<dbReference type="Gene3D" id="1.25.40.10">
    <property type="entry name" value="Tetratricopeptide repeat domain"/>
    <property type="match status" value="2"/>
</dbReference>
<dbReference type="OMA" id="LALICHY"/>
<feature type="chain" id="PRO_5004286724" evidence="2">
    <location>
        <begin position="27"/>
        <end position="684"/>
    </location>
</feature>
<dbReference type="SUPFAM" id="SSF81901">
    <property type="entry name" value="HCP-like"/>
    <property type="match status" value="2"/>
</dbReference>
<dbReference type="KEGG" id="ago:AGOS_ACL160C"/>
<keyword evidence="4" id="KW-1185">Reference proteome</keyword>
<evidence type="ECO:0000256" key="2">
    <source>
        <dbReference type="SAM" id="SignalP"/>
    </source>
</evidence>
<dbReference type="PANTHER" id="PTHR11102">
    <property type="entry name" value="SEL-1-LIKE PROTEIN"/>
    <property type="match status" value="1"/>
</dbReference>
<dbReference type="OrthoDB" id="27934at2759"/>
<evidence type="ECO:0000313" key="4">
    <source>
        <dbReference type="Proteomes" id="UP000000591"/>
    </source>
</evidence>
<dbReference type="RefSeq" id="NP_983244.1">
    <property type="nucleotide sequence ID" value="NM_208597.1"/>
</dbReference>
<dbReference type="AlphaFoldDB" id="Q75CS9"/>
<evidence type="ECO:0000256" key="1">
    <source>
        <dbReference type="ARBA" id="ARBA00038101"/>
    </source>
</evidence>
<dbReference type="Pfam" id="PF08238">
    <property type="entry name" value="Sel1"/>
    <property type="match status" value="6"/>
</dbReference>
<organism evidence="3 4">
    <name type="scientific">Eremothecium gossypii (strain ATCC 10895 / CBS 109.51 / FGSC 9923 / NRRL Y-1056)</name>
    <name type="common">Yeast</name>
    <name type="synonym">Ashbya gossypii</name>
    <dbReference type="NCBI Taxonomy" id="284811"/>
    <lineage>
        <taxon>Eukaryota</taxon>
        <taxon>Fungi</taxon>
        <taxon>Dikarya</taxon>
        <taxon>Ascomycota</taxon>
        <taxon>Saccharomycotina</taxon>
        <taxon>Saccharomycetes</taxon>
        <taxon>Saccharomycetales</taxon>
        <taxon>Saccharomycetaceae</taxon>
        <taxon>Eremothecium</taxon>
    </lineage>
</organism>
<reference evidence="4" key="2">
    <citation type="journal article" date="2013" name="G3 (Bethesda)">
        <title>Genomes of Ashbya fungi isolated from insects reveal four mating-type loci, numerous translocations, lack of transposons, and distinct gene duplications.</title>
        <authorList>
            <person name="Dietrich F.S."/>
            <person name="Voegeli S."/>
            <person name="Kuo S."/>
            <person name="Philippsen P."/>
        </authorList>
    </citation>
    <scope>GENOME REANNOTATION</scope>
    <source>
        <strain evidence="4">ATCC 10895 / CBS 109.51 / FGSC 9923 / NRRL Y-1056</strain>
    </source>
</reference>
<dbReference type="GeneID" id="4619364"/>
<dbReference type="EMBL" id="AE016816">
    <property type="protein sequence ID" value="AAS51068.1"/>
    <property type="molecule type" value="Genomic_DNA"/>
</dbReference>
<proteinExistence type="inferred from homology"/>
<accession>Q75CS9</accession>
<evidence type="ECO:0000313" key="3">
    <source>
        <dbReference type="EMBL" id="AAS51068.1"/>
    </source>
</evidence>
<dbReference type="InterPro" id="IPR050767">
    <property type="entry name" value="Sel1_AlgK"/>
</dbReference>
<name>Q75CS9_EREGS</name>
<dbReference type="FunCoup" id="Q75CS9">
    <property type="interactions" value="330"/>
</dbReference>
<protein>
    <submittedName>
        <fullName evidence="3">ACL160Cp</fullName>
    </submittedName>
</protein>
<dbReference type="HOGENOM" id="CLU_402219_0_0_1"/>
<dbReference type="InterPro" id="IPR006597">
    <property type="entry name" value="Sel1-like"/>
</dbReference>
<keyword evidence="2" id="KW-0732">Signal</keyword>
<reference evidence="3 4" key="1">
    <citation type="journal article" date="2004" name="Science">
        <title>The Ashbya gossypii genome as a tool for mapping the ancient Saccharomyces cerevisiae genome.</title>
        <authorList>
            <person name="Dietrich F.S."/>
            <person name="Voegeli S."/>
            <person name="Brachat S."/>
            <person name="Lerch A."/>
            <person name="Gates K."/>
            <person name="Steiner S."/>
            <person name="Mohr C."/>
            <person name="Pohlmann R."/>
            <person name="Luedi P."/>
            <person name="Choi S."/>
            <person name="Wing R.A."/>
            <person name="Flavier A."/>
            <person name="Gaffney T.D."/>
            <person name="Philippsen P."/>
        </authorList>
    </citation>
    <scope>NUCLEOTIDE SEQUENCE [LARGE SCALE GENOMIC DNA]</scope>
    <source>
        <strain evidence="4">ATCC 10895 / CBS 109.51 / FGSC 9923 / NRRL Y-1056</strain>
    </source>
</reference>
<dbReference type="InParanoid" id="Q75CS9"/>
<dbReference type="PANTHER" id="PTHR11102:SF147">
    <property type="entry name" value="SEL1L ADAPTOR SUBUNIT OF ERAD E3 UBIQUITIN LIGASE"/>
    <property type="match status" value="1"/>
</dbReference>
<gene>
    <name evidence="3" type="ORF">AGOS_ACL160C</name>
</gene>
<comment type="similarity">
    <text evidence="1">Belongs to the sel-1 family.</text>
</comment>
<dbReference type="Proteomes" id="UP000000591">
    <property type="component" value="Chromosome III"/>
</dbReference>
<dbReference type="SMART" id="SM00671">
    <property type="entry name" value="SEL1"/>
    <property type="match status" value="3"/>
</dbReference>
<feature type="signal peptide" evidence="2">
    <location>
        <begin position="1"/>
        <end position="26"/>
    </location>
</feature>
<dbReference type="eggNOG" id="KOG1550">
    <property type="taxonomic scope" value="Eukaryota"/>
</dbReference>
<sequence>MNLGSGANALGLLLATIAFLTTVGQGQVQDSLQQIAFIADRDPWEAATALSLTLERITEPPLTSRLEKDPYLDSKGRLVVNPPTDYDEEEYKARYEVFWTESVNDSQRLLYELLKECSDRLAHPEATYMLYRMHLYGEWGIPHNWLLGWKYLERFNVLSNETNTTSLYDAAVAHATGLFGVLPVSPEKTLIYLQKASRLGSLEAMQALAYRYLMGHNVPQDASKALILYSKVAHELWYSYPARFWHYHDEYFDSYGNPGFLYRGAEVSEKFAPRSLPNWGSPLLRFYYYFLKFIEITDEPGSPEYMDLGICDAVEEAFKLSMNTYTQYGDHEGVLRRMFEIHEKFQGEIANADHVAKGCYGSGMALLGHLLLRGLGTEQPRIKEAEQILLHARDVLLQTNKVLSRFPLRDLGLLHHYEYRDYNRAAEFYKLAEDEASLYMLNFIQNDLSQEGLIAAMDRFRDGNLESHFTRIQILELQLGFQGPAAIAESYRYFLENANHLQSPDLRNALMQALMGNFENALWLYARSAELGTLSAMENAARILYKAPCLICASPQISPPRLDAAFRYYDRARMMGSVFAAVTAGSMCYRNGSYETAALLHLSRCTEFSRLTLGYMYEHGLGVDRDYRLAAEHYEAATREFVPWTSMAGKLLVWKVTVKAWFHSAIWLHKLIRSFRVLWNWLTI</sequence>
<dbReference type="InterPro" id="IPR011990">
    <property type="entry name" value="TPR-like_helical_dom_sf"/>
</dbReference>
<dbReference type="STRING" id="284811.Q75CS9"/>